<feature type="compositionally biased region" description="Polar residues" evidence="3">
    <location>
        <begin position="600"/>
        <end position="611"/>
    </location>
</feature>
<feature type="compositionally biased region" description="Basic residues" evidence="3">
    <location>
        <begin position="659"/>
        <end position="670"/>
    </location>
</feature>
<dbReference type="InterPro" id="IPR015915">
    <property type="entry name" value="Kelch-typ_b-propeller"/>
</dbReference>
<feature type="compositionally biased region" description="Pro residues" evidence="3">
    <location>
        <begin position="632"/>
        <end position="641"/>
    </location>
</feature>
<gene>
    <name evidence="6" type="ORF">BU26DRAFT_25378</name>
</gene>
<protein>
    <recommendedName>
        <fullName evidence="8">Galactose oxidase</fullName>
    </recommendedName>
</protein>
<keyword evidence="4" id="KW-0812">Transmembrane</keyword>
<dbReference type="SUPFAM" id="SSF50965">
    <property type="entry name" value="Galactose oxidase, central domain"/>
    <property type="match status" value="1"/>
</dbReference>
<evidence type="ECO:0000313" key="6">
    <source>
        <dbReference type="EMBL" id="KAF2256597.1"/>
    </source>
</evidence>
<evidence type="ECO:0000256" key="3">
    <source>
        <dbReference type="SAM" id="MobiDB-lite"/>
    </source>
</evidence>
<keyword evidence="4" id="KW-0472">Membrane</keyword>
<keyword evidence="4" id="KW-1133">Transmembrane helix</keyword>
<evidence type="ECO:0000256" key="1">
    <source>
        <dbReference type="ARBA" id="ARBA00022737"/>
    </source>
</evidence>
<sequence length="763" mass="82621">MAFIRLCLFAALNFAARSLQAKDPINDFCRRWGHQTAQVDGKLYIDGGLVAWNPLSANPLNYTNTWLLYSDLNSSTQSVGMPNQYANLTKNSTVPNVSGGVLWADETNKCFYQFGGEYQSNPSDFSFWAYDTVLNQWNETEYTSNVNELRRVSFGAGTQIEELGVGYYFGGWMNNLTIPSWAGPPMATSNLITFDFTDGTLNNNTGPDGVGRAEGQMVYLPASDGGLLVYFGGVEDPHHNGSFVAANMSTIHIFDVASSKWYTQNATGDVPQSRRQFCAGATWADDYSSYNIYLYGGFGVETVTGYDDAYVLTLPSFTWIKAFPTDNNTQAYPHGGCSANVINRDQMIIIGGWFTNSDICDSAESQGQHNMNLGYNGPANTLWDKYDPKVSKYFVPTPVISAIGGGPTGGATATKPSNWANPDLAVYFTRVPTFTARAATRTIPSGTTSPSSTGSSSKTNVGAIAGGVVGGLAGLILILCLILFCLHRRKKALKNKEEKRVKAPTPPPAELAATSPIQEMPSPGVAKYMSMQQQPDSRMHPAYSGPTSLHSRSPSDDYNSPAAPYPPQQYQSTSPTTAAPYPSPYGPDYPHQNGYAPYSDNPNAYDTQTYDANAYPPPSAAAQQRQYTYPSPHSPSHPPFAPTQQQVYYPPPPEPSTHSHSHHSHSRSHHSFSDRMASPEGTQYSGSTETGPMPPSTTNTPAQFYAQPVPVNGQHLMTGAAGAGHSPGGYGGEGGVKDDGSFRGSIDSRRRPVRGRFVEVDHM</sequence>
<dbReference type="Gene3D" id="2.120.10.80">
    <property type="entry name" value="Kelch-type beta propeller"/>
    <property type="match status" value="1"/>
</dbReference>
<dbReference type="PANTHER" id="PTHR47435:SF4">
    <property type="entry name" value="KELCH REPEAT PROTEIN (AFU_ORTHOLOGUE AFUA_5G12780)"/>
    <property type="match status" value="1"/>
</dbReference>
<dbReference type="OrthoDB" id="10251809at2759"/>
<evidence type="ECO:0008006" key="8">
    <source>
        <dbReference type="Google" id="ProtNLM"/>
    </source>
</evidence>
<keyword evidence="7" id="KW-1185">Reference proteome</keyword>
<feature type="signal peptide" evidence="5">
    <location>
        <begin position="1"/>
        <end position="21"/>
    </location>
</feature>
<organism evidence="6 7">
    <name type="scientific">Trematosphaeria pertusa</name>
    <dbReference type="NCBI Taxonomy" id="390896"/>
    <lineage>
        <taxon>Eukaryota</taxon>
        <taxon>Fungi</taxon>
        <taxon>Dikarya</taxon>
        <taxon>Ascomycota</taxon>
        <taxon>Pezizomycotina</taxon>
        <taxon>Dothideomycetes</taxon>
        <taxon>Pleosporomycetidae</taxon>
        <taxon>Pleosporales</taxon>
        <taxon>Massarineae</taxon>
        <taxon>Trematosphaeriaceae</taxon>
        <taxon>Trematosphaeria</taxon>
    </lineage>
</organism>
<evidence type="ECO:0000313" key="7">
    <source>
        <dbReference type="Proteomes" id="UP000800094"/>
    </source>
</evidence>
<keyword evidence="2" id="KW-0408">Iron</keyword>
<name>A0A6A6J2M3_9PLEO</name>
<feature type="compositionally biased region" description="Low complexity" evidence="3">
    <location>
        <begin position="558"/>
        <end position="580"/>
    </location>
</feature>
<feature type="compositionally biased region" description="Polar residues" evidence="3">
    <location>
        <begin position="680"/>
        <end position="702"/>
    </location>
</feature>
<dbReference type="EMBL" id="ML987189">
    <property type="protein sequence ID" value="KAF2256597.1"/>
    <property type="molecule type" value="Genomic_DNA"/>
</dbReference>
<feature type="region of interest" description="Disordered" evidence="3">
    <location>
        <begin position="494"/>
        <end position="704"/>
    </location>
</feature>
<feature type="transmembrane region" description="Helical" evidence="4">
    <location>
        <begin position="461"/>
        <end position="486"/>
    </location>
</feature>
<keyword evidence="1" id="KW-0677">Repeat</keyword>
<dbReference type="AlphaFoldDB" id="A0A6A6J2M3"/>
<reference evidence="6" key="1">
    <citation type="journal article" date="2020" name="Stud. Mycol.">
        <title>101 Dothideomycetes genomes: a test case for predicting lifestyles and emergence of pathogens.</title>
        <authorList>
            <person name="Haridas S."/>
            <person name="Albert R."/>
            <person name="Binder M."/>
            <person name="Bloem J."/>
            <person name="Labutti K."/>
            <person name="Salamov A."/>
            <person name="Andreopoulos B."/>
            <person name="Baker S."/>
            <person name="Barry K."/>
            <person name="Bills G."/>
            <person name="Bluhm B."/>
            <person name="Cannon C."/>
            <person name="Castanera R."/>
            <person name="Culley D."/>
            <person name="Daum C."/>
            <person name="Ezra D."/>
            <person name="Gonzalez J."/>
            <person name="Henrissat B."/>
            <person name="Kuo A."/>
            <person name="Liang C."/>
            <person name="Lipzen A."/>
            <person name="Lutzoni F."/>
            <person name="Magnuson J."/>
            <person name="Mondo S."/>
            <person name="Nolan M."/>
            <person name="Ohm R."/>
            <person name="Pangilinan J."/>
            <person name="Park H.-J."/>
            <person name="Ramirez L."/>
            <person name="Alfaro M."/>
            <person name="Sun H."/>
            <person name="Tritt A."/>
            <person name="Yoshinaga Y."/>
            <person name="Zwiers L.-H."/>
            <person name="Turgeon B."/>
            <person name="Goodwin S."/>
            <person name="Spatafora J."/>
            <person name="Crous P."/>
            <person name="Grigoriev I."/>
        </authorList>
    </citation>
    <scope>NUCLEOTIDE SEQUENCE</scope>
    <source>
        <strain evidence="6">CBS 122368</strain>
    </source>
</reference>
<dbReference type="GeneID" id="54574503"/>
<keyword evidence="5" id="KW-0732">Signal</keyword>
<evidence type="ECO:0000256" key="4">
    <source>
        <dbReference type="SAM" id="Phobius"/>
    </source>
</evidence>
<evidence type="ECO:0000256" key="5">
    <source>
        <dbReference type="SAM" id="SignalP"/>
    </source>
</evidence>
<dbReference type="RefSeq" id="XP_033691601.1">
    <property type="nucleotide sequence ID" value="XM_033821173.1"/>
</dbReference>
<dbReference type="InterPro" id="IPR011043">
    <property type="entry name" value="Gal_Oxase/kelch_b-propeller"/>
</dbReference>
<feature type="compositionally biased region" description="Gly residues" evidence="3">
    <location>
        <begin position="721"/>
        <end position="734"/>
    </location>
</feature>
<feature type="chain" id="PRO_5025553578" description="Galactose oxidase" evidence="5">
    <location>
        <begin position="22"/>
        <end position="763"/>
    </location>
</feature>
<accession>A0A6A6J2M3</accession>
<feature type="region of interest" description="Disordered" evidence="3">
    <location>
        <begin position="720"/>
        <end position="763"/>
    </location>
</feature>
<dbReference type="GO" id="GO:0019760">
    <property type="term" value="P:glucosinolate metabolic process"/>
    <property type="evidence" value="ECO:0007669"/>
    <property type="project" value="UniProtKB-ARBA"/>
</dbReference>
<evidence type="ECO:0000256" key="2">
    <source>
        <dbReference type="ARBA" id="ARBA00023004"/>
    </source>
</evidence>
<dbReference type="PANTHER" id="PTHR47435">
    <property type="entry name" value="KELCH REPEAT PROTEIN (AFU_ORTHOLOGUE AFUA_5G12780)"/>
    <property type="match status" value="1"/>
</dbReference>
<dbReference type="Proteomes" id="UP000800094">
    <property type="component" value="Unassembled WGS sequence"/>
</dbReference>
<proteinExistence type="predicted"/>
<feature type="compositionally biased region" description="Basic and acidic residues" evidence="3">
    <location>
        <begin position="735"/>
        <end position="763"/>
    </location>
</feature>